<keyword evidence="1 3" id="KW-0732">Signal</keyword>
<evidence type="ECO:0000259" key="5">
    <source>
        <dbReference type="Pfam" id="PF08126"/>
    </source>
</evidence>
<dbReference type="Pfam" id="PF01364">
    <property type="entry name" value="Peptidase_C25"/>
    <property type="match status" value="1"/>
</dbReference>
<evidence type="ECO:0000256" key="1">
    <source>
        <dbReference type="ARBA" id="ARBA00022729"/>
    </source>
</evidence>
<feature type="region of interest" description="Disordered" evidence="2">
    <location>
        <begin position="772"/>
        <end position="798"/>
    </location>
</feature>
<dbReference type="SUPFAM" id="SSF52129">
    <property type="entry name" value="Caspase-like"/>
    <property type="match status" value="1"/>
</dbReference>
<evidence type="ECO:0000259" key="4">
    <source>
        <dbReference type="Pfam" id="PF01364"/>
    </source>
</evidence>
<accession>A0AAW7Y411</accession>
<dbReference type="AlphaFoldDB" id="A0AAW7Y411"/>
<dbReference type="EMBL" id="JAUOPU010000009">
    <property type="protein sequence ID" value="MDO6543091.1"/>
    <property type="molecule type" value="Genomic_DNA"/>
</dbReference>
<protein>
    <submittedName>
        <fullName evidence="6">C25 family cysteine peptidase</fullName>
    </submittedName>
</protein>
<organism evidence="6 7">
    <name type="scientific">Photobacterium sanguinicancri</name>
    <dbReference type="NCBI Taxonomy" id="875932"/>
    <lineage>
        <taxon>Bacteria</taxon>
        <taxon>Pseudomonadati</taxon>
        <taxon>Pseudomonadota</taxon>
        <taxon>Gammaproteobacteria</taxon>
        <taxon>Vibrionales</taxon>
        <taxon>Vibrionaceae</taxon>
        <taxon>Photobacterium</taxon>
    </lineage>
</organism>
<dbReference type="InterPro" id="IPR012600">
    <property type="entry name" value="Propeptide_C25"/>
</dbReference>
<feature type="compositionally biased region" description="Pro residues" evidence="2">
    <location>
        <begin position="772"/>
        <end position="783"/>
    </location>
</feature>
<dbReference type="GO" id="GO:0004197">
    <property type="term" value="F:cysteine-type endopeptidase activity"/>
    <property type="evidence" value="ECO:0007669"/>
    <property type="project" value="InterPro"/>
</dbReference>
<sequence>MKLAVSLAILGFSVVNANAAVSEHVDSTLFAKKVVVFNDNVTTDPELSYSDNFNELQKNDQEIILEASINSLTFAKATLADGVTYDRIMLPNSGGAKFPGAPNIESYSKMVSLPYGAEINLIIEDVKWSKIYKNVIVDPTQLPFPDVVLENGDRPDESLPFVKDIDTYNKLIENQYSPIQIVNTLIVRNKRYVNLEYQPIDYNPKEKTVRFATSVRFKLGFHGNFQNIDSQQRLDPMIESLKTDVKASLFNELLIDSSDVVQSDPVSSLPTTAPVLTAAEKADYLIISPPAFIDAIKPLAEWKRKKGYQVYIASTAETGNTQQEIKDYIRNSYLKGTMTSYVLLVGDHEDVSGWEIKGHPFHGKDHTWVTDYTYTLVDGNDEFADLSLGRLPGDTAEQITHMVERTLKYEKKPEISDRYNHVLLAGQFQDHKGEHLVADRMFMEDLNRIADFLGPDFDFYSQPGDPFNKGFHIHTALQWDSSTTEALKYGGWNYGRSRLTPPEFVSQAWKNQGEGDRNDISRAINQGVGLVFHRDHGYGSGSGWADPHFTDREVNGLANNQVYPVVFSLNCATGWFDGIDSFAESWMRNTNGGAVGFTGAARVSYSGYNDLFHVGVMDAFWDDYDQTWSSNIYANTWKPAEALNRAKQQVFSGYSVQDRTAKLTARLFNWFGDPDLELRTSVPQPLYAFHSPSLEVGSSEPFEVSVRTRSAVTENARVALVFKDGRALVGKTDNSGRVTFNFTAKESFTVTVTEHNGIPYEEVVIVKEKPKPQLPVQPKPPSSVPVKPQPQQTPTLQTNKEEAGGAINMLFLLMMTGISVLREKVKYTHNIDWESK</sequence>
<evidence type="ECO:0000256" key="2">
    <source>
        <dbReference type="SAM" id="MobiDB-lite"/>
    </source>
</evidence>
<dbReference type="Gene3D" id="3.40.50.10390">
    <property type="entry name" value="Gingipain r, domain 1"/>
    <property type="match status" value="1"/>
</dbReference>
<name>A0AAW7Y411_9GAMM</name>
<dbReference type="Gene3D" id="3.40.50.1460">
    <property type="match status" value="1"/>
</dbReference>
<proteinExistence type="predicted"/>
<dbReference type="InterPro" id="IPR013783">
    <property type="entry name" value="Ig-like_fold"/>
</dbReference>
<feature type="signal peptide" evidence="3">
    <location>
        <begin position="1"/>
        <end position="19"/>
    </location>
</feature>
<dbReference type="InterPro" id="IPR001769">
    <property type="entry name" value="Gingipain"/>
</dbReference>
<dbReference type="Proteomes" id="UP001170624">
    <property type="component" value="Unassembled WGS sequence"/>
</dbReference>
<dbReference type="InterPro" id="IPR038490">
    <property type="entry name" value="Gingipain_propep_sf"/>
</dbReference>
<evidence type="ECO:0000313" key="6">
    <source>
        <dbReference type="EMBL" id="MDO6543091.1"/>
    </source>
</evidence>
<dbReference type="InterPro" id="IPR029030">
    <property type="entry name" value="Caspase-like_dom_sf"/>
</dbReference>
<comment type="caution">
    <text evidence="6">The sequence shown here is derived from an EMBL/GenBank/DDBJ whole genome shotgun (WGS) entry which is preliminary data.</text>
</comment>
<dbReference type="Gene3D" id="2.60.40.10">
    <property type="entry name" value="Immunoglobulins"/>
    <property type="match status" value="1"/>
</dbReference>
<dbReference type="Pfam" id="PF08126">
    <property type="entry name" value="Propeptide_C25"/>
    <property type="match status" value="1"/>
</dbReference>
<dbReference type="RefSeq" id="WP_303499566.1">
    <property type="nucleotide sequence ID" value="NZ_JAUOPU010000009.1"/>
</dbReference>
<feature type="domain" description="Gingipain propeptide" evidence="5">
    <location>
        <begin position="55"/>
        <end position="226"/>
    </location>
</feature>
<feature type="chain" id="PRO_5043454332" evidence="3">
    <location>
        <begin position="20"/>
        <end position="836"/>
    </location>
</feature>
<evidence type="ECO:0000313" key="7">
    <source>
        <dbReference type="Proteomes" id="UP001170624"/>
    </source>
</evidence>
<reference evidence="6" key="1">
    <citation type="submission" date="2023-07" db="EMBL/GenBank/DDBJ databases">
        <title>Genome content predicts the carbon catabolic preferences of heterotrophic bacteria.</title>
        <authorList>
            <person name="Gralka M."/>
        </authorList>
    </citation>
    <scope>NUCLEOTIDE SEQUENCE</scope>
    <source>
        <strain evidence="6">G2M05</strain>
    </source>
</reference>
<dbReference type="GO" id="GO:0006508">
    <property type="term" value="P:proteolysis"/>
    <property type="evidence" value="ECO:0007669"/>
    <property type="project" value="InterPro"/>
</dbReference>
<dbReference type="Gene3D" id="2.60.40.3800">
    <property type="match status" value="1"/>
</dbReference>
<feature type="compositionally biased region" description="Low complexity" evidence="2">
    <location>
        <begin position="784"/>
        <end position="798"/>
    </location>
</feature>
<gene>
    <name evidence="6" type="ORF">Q4568_11145</name>
</gene>
<feature type="domain" description="Gingipain" evidence="4">
    <location>
        <begin position="284"/>
        <end position="678"/>
    </location>
</feature>
<dbReference type="InterPro" id="IPR029031">
    <property type="entry name" value="Gingipain_N_sf"/>
</dbReference>
<evidence type="ECO:0000256" key="3">
    <source>
        <dbReference type="SAM" id="SignalP"/>
    </source>
</evidence>